<evidence type="ECO:0000313" key="1">
    <source>
        <dbReference type="EMBL" id="KAG0445743.1"/>
    </source>
</evidence>
<keyword evidence="2" id="KW-1185">Reference proteome</keyword>
<comment type="caution">
    <text evidence="1">The sequence shown here is derived from an EMBL/GenBank/DDBJ whole genome shotgun (WGS) entry which is preliminary data.</text>
</comment>
<gene>
    <name evidence="1" type="ORF">HPB47_013697</name>
</gene>
<reference evidence="1 2" key="1">
    <citation type="journal article" date="2020" name="Cell">
        <title>Large-Scale Comparative Analyses of Tick Genomes Elucidate Their Genetic Diversity and Vector Capacities.</title>
        <authorList>
            <consortium name="Tick Genome and Microbiome Consortium (TIGMIC)"/>
            <person name="Jia N."/>
            <person name="Wang J."/>
            <person name="Shi W."/>
            <person name="Du L."/>
            <person name="Sun Y."/>
            <person name="Zhan W."/>
            <person name="Jiang J.F."/>
            <person name="Wang Q."/>
            <person name="Zhang B."/>
            <person name="Ji P."/>
            <person name="Bell-Sakyi L."/>
            <person name="Cui X.M."/>
            <person name="Yuan T.T."/>
            <person name="Jiang B.G."/>
            <person name="Yang W.F."/>
            <person name="Lam T.T."/>
            <person name="Chang Q.C."/>
            <person name="Ding S.J."/>
            <person name="Wang X.J."/>
            <person name="Zhu J.G."/>
            <person name="Ruan X.D."/>
            <person name="Zhao L."/>
            <person name="Wei J.T."/>
            <person name="Ye R.Z."/>
            <person name="Que T.C."/>
            <person name="Du C.H."/>
            <person name="Zhou Y.H."/>
            <person name="Cheng J.X."/>
            <person name="Dai P.F."/>
            <person name="Guo W.B."/>
            <person name="Han X.H."/>
            <person name="Huang E.J."/>
            <person name="Li L.F."/>
            <person name="Wei W."/>
            <person name="Gao Y.C."/>
            <person name="Liu J.Z."/>
            <person name="Shao H.Z."/>
            <person name="Wang X."/>
            <person name="Wang C.C."/>
            <person name="Yang T.C."/>
            <person name="Huo Q.B."/>
            <person name="Li W."/>
            <person name="Chen H.Y."/>
            <person name="Chen S.E."/>
            <person name="Zhou L.G."/>
            <person name="Ni X.B."/>
            <person name="Tian J.H."/>
            <person name="Sheng Y."/>
            <person name="Liu T."/>
            <person name="Pan Y.S."/>
            <person name="Xia L.Y."/>
            <person name="Li J."/>
            <person name="Zhao F."/>
            <person name="Cao W.C."/>
        </authorList>
    </citation>
    <scope>NUCLEOTIDE SEQUENCE [LARGE SCALE GENOMIC DNA]</scope>
    <source>
        <strain evidence="1">Iper-2018</strain>
    </source>
</reference>
<protein>
    <submittedName>
        <fullName evidence="1">Uncharacterized protein</fullName>
    </submittedName>
</protein>
<name>A0AC60R1E1_IXOPE</name>
<proteinExistence type="predicted"/>
<accession>A0AC60R1E1</accession>
<dbReference type="EMBL" id="JABSTQ010000018">
    <property type="protein sequence ID" value="KAG0445743.1"/>
    <property type="molecule type" value="Genomic_DNA"/>
</dbReference>
<organism evidence="1 2">
    <name type="scientific">Ixodes persulcatus</name>
    <name type="common">Taiga tick</name>
    <dbReference type="NCBI Taxonomy" id="34615"/>
    <lineage>
        <taxon>Eukaryota</taxon>
        <taxon>Metazoa</taxon>
        <taxon>Ecdysozoa</taxon>
        <taxon>Arthropoda</taxon>
        <taxon>Chelicerata</taxon>
        <taxon>Arachnida</taxon>
        <taxon>Acari</taxon>
        <taxon>Parasitiformes</taxon>
        <taxon>Ixodida</taxon>
        <taxon>Ixodoidea</taxon>
        <taxon>Ixodidae</taxon>
        <taxon>Ixodinae</taxon>
        <taxon>Ixodes</taxon>
    </lineage>
</organism>
<dbReference type="Proteomes" id="UP000805193">
    <property type="component" value="Unassembled WGS sequence"/>
</dbReference>
<evidence type="ECO:0000313" key="2">
    <source>
        <dbReference type="Proteomes" id="UP000805193"/>
    </source>
</evidence>
<sequence length="397" mass="43485">MALQEPRKLLNLGHCSSRYNTRFRPIVFTLQDAVTCGGPQKQASGDSHLACDVQNPLPAGKKVRFKVLLAPAGPVPKASELNLTVVVNSTNPEVTEATGDNSVTLRLPVMVKVNMTARGTSFPPEVYLNASLIEDKEVQQAADIGPPVKHVYEVINRGPSVVREAEIYLVWPTHNIHGDPLLYLLEPPVLQGAGPNAKRRPCDVVSPRAPGEAVDPKRLAANSRRPRDADDSSGARIPRDASELELEDEVGCGDLPRCAVFRCLTGQLTAGERSVVTAESRLWQRTPASMGQERMRISSKLVARVTRLLYDLPVTSIKHTVHFVSTDVVVEDLASQSRGPPWWVLLLAVCGGLLLLGLLALLLWKLGFFKRKRPQDQEPLNPPEKNGYRLSHGDEAL</sequence>